<dbReference type="SUPFAM" id="SSF54909">
    <property type="entry name" value="Dimeric alpha+beta barrel"/>
    <property type="match status" value="1"/>
</dbReference>
<organism evidence="3 4">
    <name type="scientific">Streptomyces liangshanensis</name>
    <dbReference type="NCBI Taxonomy" id="2717324"/>
    <lineage>
        <taxon>Bacteria</taxon>
        <taxon>Bacillati</taxon>
        <taxon>Actinomycetota</taxon>
        <taxon>Actinomycetes</taxon>
        <taxon>Kitasatosporales</taxon>
        <taxon>Streptomycetaceae</taxon>
        <taxon>Streptomyces</taxon>
    </lineage>
</organism>
<name>A0A6G9GSS9_9ACTN</name>
<evidence type="ECO:0000313" key="3">
    <source>
        <dbReference type="EMBL" id="QIQ01129.1"/>
    </source>
</evidence>
<protein>
    <submittedName>
        <fullName evidence="3">Transcriptional regulator</fullName>
    </submittedName>
</protein>
<evidence type="ECO:0000313" key="4">
    <source>
        <dbReference type="Proteomes" id="UP000501179"/>
    </source>
</evidence>
<dbReference type="Gene3D" id="3.30.70.1060">
    <property type="entry name" value="Dimeric alpha+beta barrel"/>
    <property type="match status" value="1"/>
</dbReference>
<dbReference type="InterPro" id="IPR005545">
    <property type="entry name" value="YCII"/>
</dbReference>
<comment type="similarity">
    <text evidence="1">Belongs to the YciI family.</text>
</comment>
<dbReference type="AlphaFoldDB" id="A0A6G9GSS9"/>
<reference evidence="3 4" key="1">
    <citation type="submission" date="2020-03" db="EMBL/GenBank/DDBJ databases">
        <title>A novel species.</title>
        <authorList>
            <person name="Gao J."/>
        </authorList>
    </citation>
    <scope>NUCLEOTIDE SEQUENCE [LARGE SCALE GENOMIC DNA]</scope>
    <source>
        <strain evidence="3 4">QMT-12</strain>
    </source>
</reference>
<dbReference type="PANTHER" id="PTHR35174:SF1">
    <property type="entry name" value="BLL0086 PROTEIN"/>
    <property type="match status" value="1"/>
</dbReference>
<gene>
    <name evidence="3" type="ORF">HA039_01380</name>
</gene>
<dbReference type="RefSeq" id="WP_167022526.1">
    <property type="nucleotide sequence ID" value="NZ_CP050177.1"/>
</dbReference>
<proteinExistence type="inferred from homology"/>
<dbReference type="Pfam" id="PF03795">
    <property type="entry name" value="YCII"/>
    <property type="match status" value="1"/>
</dbReference>
<dbReference type="Proteomes" id="UP000501179">
    <property type="component" value="Chromosome"/>
</dbReference>
<dbReference type="PANTHER" id="PTHR35174">
    <property type="entry name" value="BLL7171 PROTEIN-RELATED"/>
    <property type="match status" value="1"/>
</dbReference>
<dbReference type="EMBL" id="CP050177">
    <property type="protein sequence ID" value="QIQ01129.1"/>
    <property type="molecule type" value="Genomic_DNA"/>
</dbReference>
<dbReference type="KEGG" id="slia:HA039_01380"/>
<sequence length="118" mass="13258">MPRFLTMIRVDERNPPTDPPGPEFEERMGALLEEITKAGVMLDTAGLTPTSEGTRVTWADGKVRYTDGPFTETKEVIGGYSLIQARDKAEALEWARRFLEIHPAHWSITAEVREITEG</sequence>
<keyword evidence="4" id="KW-1185">Reference proteome</keyword>
<evidence type="ECO:0000256" key="1">
    <source>
        <dbReference type="ARBA" id="ARBA00007689"/>
    </source>
</evidence>
<evidence type="ECO:0000259" key="2">
    <source>
        <dbReference type="Pfam" id="PF03795"/>
    </source>
</evidence>
<accession>A0A6G9GSS9</accession>
<dbReference type="InterPro" id="IPR011008">
    <property type="entry name" value="Dimeric_a/b-barrel"/>
</dbReference>
<feature type="domain" description="YCII-related" evidence="2">
    <location>
        <begin position="25"/>
        <end position="97"/>
    </location>
</feature>